<name>A0A7L6AT58_9GAMM</name>
<evidence type="ECO:0000313" key="2">
    <source>
        <dbReference type="Proteomes" id="UP000510621"/>
    </source>
</evidence>
<protein>
    <submittedName>
        <fullName evidence="1">Uncharacterized protein</fullName>
    </submittedName>
</protein>
<sequence>MAHWHTIHGRYLAAASASPLGYTFTDHDAMANPKQNDPADHADAEKYPIDVLLMLELDIGAACPDSYQQ</sequence>
<proteinExistence type="predicted"/>
<evidence type="ECO:0000313" key="1">
    <source>
        <dbReference type="EMBL" id="QLQ32238.1"/>
    </source>
</evidence>
<keyword evidence="2" id="KW-1185">Reference proteome</keyword>
<accession>A0A7L6AT58</accession>
<reference evidence="1" key="1">
    <citation type="submission" date="2020-06" db="EMBL/GenBank/DDBJ databases">
        <title>Analysis procedures for assessing recovery of high quality, complete, closed genomes from Nanopore long read metagenome sequencing.</title>
        <authorList>
            <person name="Bessarab I."/>
            <person name="Arumugam K."/>
            <person name="Haryono M."/>
            <person name="Liu X."/>
            <person name="Roy S."/>
            <person name="Zuniga-Montanez R.E."/>
            <person name="Qiu G."/>
            <person name="Drautz-Moses D.I."/>
            <person name="Law Y.Y."/>
            <person name="Wuertz S."/>
            <person name="Lauro F.M."/>
            <person name="Huson D.H."/>
            <person name="Williams R.B."/>
        </authorList>
    </citation>
    <scope>NUCLEOTIDE SEQUENCE [LARGE SCALE GENOMIC DNA]</scope>
    <source>
        <strain evidence="1">SSD2</strain>
    </source>
</reference>
<dbReference type="Proteomes" id="UP000510621">
    <property type="component" value="Chromosome"/>
</dbReference>
<dbReference type="KEGG" id="this:HZT40_12290"/>
<organism evidence="1 2">
    <name type="scientific">Candidatus Thiothrix singaporensis</name>
    <dbReference type="NCBI Taxonomy" id="2799669"/>
    <lineage>
        <taxon>Bacteria</taxon>
        <taxon>Pseudomonadati</taxon>
        <taxon>Pseudomonadota</taxon>
        <taxon>Gammaproteobacteria</taxon>
        <taxon>Thiotrichales</taxon>
        <taxon>Thiotrichaceae</taxon>
        <taxon>Thiothrix</taxon>
    </lineage>
</organism>
<dbReference type="EMBL" id="CP059265">
    <property type="protein sequence ID" value="QLQ32238.1"/>
    <property type="molecule type" value="Genomic_DNA"/>
</dbReference>
<dbReference type="AlphaFoldDB" id="A0A7L6AT58"/>
<gene>
    <name evidence="1" type="ORF">HZT40_12290</name>
</gene>